<reference evidence="1 2" key="1">
    <citation type="submission" date="2019-08" db="EMBL/GenBank/DDBJ databases">
        <title>Draft genome sequence of Citrobacter portucalensis strain isolated from green turtle.</title>
        <authorList>
            <person name="Fernandes M.R."/>
            <person name="Sellera F.P."/>
            <person name="Goldeberg D.W."/>
            <person name="Costa D.C."/>
            <person name="Lincopan N."/>
        </authorList>
    </citation>
    <scope>NUCLEOTIDE SEQUENCE [LARGE SCALE GENOMIC DNA]</scope>
    <source>
        <strain evidence="1 2">TV06</strain>
    </source>
</reference>
<dbReference type="RefSeq" id="WP_048214242.1">
    <property type="nucleotide sequence ID" value="NZ_CBCXYL010000018.1"/>
</dbReference>
<dbReference type="AlphaFoldDB" id="A0A5B0TBI1"/>
<accession>A0A5B0TBI1</accession>
<sequence>MSVLTAADFLKLIDLEPFKKPNNEAGVSVQRGIELEKLRLAVKEGHVNLRFFLKWLNASAGCRLQERWLNKFFADDLGEIPARFQQSPSKSTEEKLKEEVARLTAELRASQQQNQVIASIASEDNQKAIFAGIVERIEEESQAELKAFAEKAATRAKQKAIEMMIAIFPNWKPSD</sequence>
<organism evidence="1 2">
    <name type="scientific">Citrobacter portucalensis</name>
    <dbReference type="NCBI Taxonomy" id="1639133"/>
    <lineage>
        <taxon>Bacteria</taxon>
        <taxon>Pseudomonadati</taxon>
        <taxon>Pseudomonadota</taxon>
        <taxon>Gammaproteobacteria</taxon>
        <taxon>Enterobacterales</taxon>
        <taxon>Enterobacteriaceae</taxon>
        <taxon>Citrobacter</taxon>
        <taxon>Citrobacter freundii complex</taxon>
    </lineage>
</organism>
<evidence type="ECO:0000313" key="2">
    <source>
        <dbReference type="Proteomes" id="UP000323297"/>
    </source>
</evidence>
<dbReference type="EMBL" id="VTZD01000003">
    <property type="protein sequence ID" value="KAA1146494.1"/>
    <property type="molecule type" value="Genomic_DNA"/>
</dbReference>
<evidence type="ECO:0000313" key="1">
    <source>
        <dbReference type="EMBL" id="KAA1146494.1"/>
    </source>
</evidence>
<gene>
    <name evidence="1" type="ORF">D3H66_01915</name>
</gene>
<protein>
    <submittedName>
        <fullName evidence="1">Uncharacterized protein</fullName>
    </submittedName>
</protein>
<dbReference type="Proteomes" id="UP000323297">
    <property type="component" value="Unassembled WGS sequence"/>
</dbReference>
<comment type="caution">
    <text evidence="1">The sequence shown here is derived from an EMBL/GenBank/DDBJ whole genome shotgun (WGS) entry which is preliminary data.</text>
</comment>
<name>A0A5B0TBI1_9ENTR</name>
<proteinExistence type="predicted"/>